<dbReference type="Pfam" id="PF08031">
    <property type="entry name" value="BBE"/>
    <property type="match status" value="1"/>
</dbReference>
<dbReference type="EMBL" id="JAVIJP010000032">
    <property type="protein sequence ID" value="KAL3632353.1"/>
    <property type="molecule type" value="Genomic_DNA"/>
</dbReference>
<evidence type="ECO:0000256" key="8">
    <source>
        <dbReference type="ARBA" id="ARBA00023180"/>
    </source>
</evidence>
<dbReference type="InterPro" id="IPR012951">
    <property type="entry name" value="BBE"/>
</dbReference>
<comment type="cofactor">
    <cofactor evidence="1">
        <name>FAD</name>
        <dbReference type="ChEBI" id="CHEBI:57692"/>
    </cofactor>
</comment>
<protein>
    <recommendedName>
        <fullName evidence="11">FAD-binding PCMH-type domain-containing protein</fullName>
    </recommendedName>
</protein>
<evidence type="ECO:0000256" key="1">
    <source>
        <dbReference type="ARBA" id="ARBA00001974"/>
    </source>
</evidence>
<dbReference type="Proteomes" id="UP001632038">
    <property type="component" value="Unassembled WGS sequence"/>
</dbReference>
<dbReference type="InterPro" id="IPR016169">
    <property type="entry name" value="FAD-bd_PCMH_sub2"/>
</dbReference>
<dbReference type="SUPFAM" id="SSF56176">
    <property type="entry name" value="FAD-binding/transporter-associated domain-like"/>
    <property type="match status" value="1"/>
</dbReference>
<dbReference type="InterPro" id="IPR016166">
    <property type="entry name" value="FAD-bd_PCMH"/>
</dbReference>
<feature type="chain" id="PRO_5044758227" description="FAD-binding PCMH-type domain-containing protein" evidence="10">
    <location>
        <begin position="22"/>
        <end position="598"/>
    </location>
</feature>
<dbReference type="InterPro" id="IPR036318">
    <property type="entry name" value="FAD-bd_PCMH-like_sf"/>
</dbReference>
<dbReference type="PROSITE" id="PS51387">
    <property type="entry name" value="FAD_PCMH"/>
    <property type="match status" value="1"/>
</dbReference>
<evidence type="ECO:0000256" key="6">
    <source>
        <dbReference type="ARBA" id="ARBA00022729"/>
    </source>
</evidence>
<dbReference type="AlphaFoldDB" id="A0ABD3CQU8"/>
<evidence type="ECO:0000256" key="9">
    <source>
        <dbReference type="SAM" id="MobiDB-lite"/>
    </source>
</evidence>
<dbReference type="Gene3D" id="3.30.43.10">
    <property type="entry name" value="Uridine Diphospho-n-acetylenolpyruvylglucosamine Reductase, domain 2"/>
    <property type="match status" value="1"/>
</dbReference>
<dbReference type="InterPro" id="IPR006094">
    <property type="entry name" value="Oxid_FAD_bind_N"/>
</dbReference>
<evidence type="ECO:0000256" key="4">
    <source>
        <dbReference type="ARBA" id="ARBA00022589"/>
    </source>
</evidence>
<keyword evidence="8" id="KW-0325">Glycoprotein</keyword>
<evidence type="ECO:0000256" key="2">
    <source>
        <dbReference type="ARBA" id="ARBA00004913"/>
    </source>
</evidence>
<gene>
    <name evidence="12" type="ORF">CASFOL_025337</name>
</gene>
<reference evidence="13" key="1">
    <citation type="journal article" date="2024" name="IScience">
        <title>Strigolactones Initiate the Formation of Haustorium-like Structures in Castilleja.</title>
        <authorList>
            <person name="Buerger M."/>
            <person name="Peterson D."/>
            <person name="Chory J."/>
        </authorList>
    </citation>
    <scope>NUCLEOTIDE SEQUENCE [LARGE SCALE GENOMIC DNA]</scope>
</reference>
<proteinExistence type="inferred from homology"/>
<keyword evidence="7" id="KW-0274">FAD</keyword>
<feature type="domain" description="FAD-binding PCMH-type" evidence="11">
    <location>
        <begin position="121"/>
        <end position="312"/>
    </location>
</feature>
<dbReference type="Pfam" id="PF01565">
    <property type="entry name" value="FAD_binding_4"/>
    <property type="match status" value="1"/>
</dbReference>
<name>A0ABD3CQU8_9LAMI</name>
<evidence type="ECO:0000256" key="5">
    <source>
        <dbReference type="ARBA" id="ARBA00022630"/>
    </source>
</evidence>
<dbReference type="Gene3D" id="3.40.462.20">
    <property type="match status" value="1"/>
</dbReference>
<dbReference type="Gene3D" id="3.30.465.10">
    <property type="match status" value="1"/>
</dbReference>
<evidence type="ECO:0000256" key="3">
    <source>
        <dbReference type="ARBA" id="ARBA00005466"/>
    </source>
</evidence>
<organism evidence="12 13">
    <name type="scientific">Castilleja foliolosa</name>
    <dbReference type="NCBI Taxonomy" id="1961234"/>
    <lineage>
        <taxon>Eukaryota</taxon>
        <taxon>Viridiplantae</taxon>
        <taxon>Streptophyta</taxon>
        <taxon>Embryophyta</taxon>
        <taxon>Tracheophyta</taxon>
        <taxon>Spermatophyta</taxon>
        <taxon>Magnoliopsida</taxon>
        <taxon>eudicotyledons</taxon>
        <taxon>Gunneridae</taxon>
        <taxon>Pentapetalae</taxon>
        <taxon>asterids</taxon>
        <taxon>lamiids</taxon>
        <taxon>Lamiales</taxon>
        <taxon>Orobanchaceae</taxon>
        <taxon>Pedicularideae</taxon>
        <taxon>Castillejinae</taxon>
        <taxon>Castilleja</taxon>
    </lineage>
</organism>
<accession>A0ABD3CQU8</accession>
<evidence type="ECO:0000313" key="13">
    <source>
        <dbReference type="Proteomes" id="UP001632038"/>
    </source>
</evidence>
<feature type="region of interest" description="Disordered" evidence="9">
    <location>
        <begin position="52"/>
        <end position="78"/>
    </location>
</feature>
<sequence>MGSLFISFIFTFNTLLFLAASYPSNWGWPKAPPLVWPQPWSPYKPPPGFTPWAPSHPSPRTPPYNKPPPPPPPPPPPISAKIFTQCMRTVPSSDFYSPDNIATFTSVLNSTAQNFRCLNSKIRKPLIIFRPDDESQVPPAVKCAQKYNLNIRIRSGGHDYEGLSYISLLKNQPFMILDLYNLRDVDIDNDPDTGNATAWVQAGATIGEAYYKISQVSKNLAFPAGLCSSLGIGGHLTGGAYGSMMRKFGLGADNVLDVRMVDYRGLVLSRTYSFDPQNGQDHMDDNLFWALRGGGGASFGIILAWKIQLVKVPSKVTMFTVVKTQQQKGTATLFKWQDVAPKLPDELFLKVIIQAIPKVTVLTIYQALYLGNKKTLAKIMHNKFPELGVKLVNCTEMSWIQSVMTITGFNNSVPPKFLLQHQPAFQLGFFKAKSDFLTTKMSMEAIEGIWDIFSEQSAPSLMIWNPYGGKMADIPEHAIPFPHRKGVICKIQYVATWFDDKPETQLKMEDWMRRLYAYMGNYMNYPREAYLNYRDLDIGKDERTGSNCSDPTIWGPKYYKGNFPRLVDVKTKVDPTNFFNHEQSIPTYMTMNQCTDVI</sequence>
<dbReference type="SUPFAM" id="SSF101447">
    <property type="entry name" value="Formin homology 2 domain (FH2 domain)"/>
    <property type="match status" value="1"/>
</dbReference>
<comment type="caution">
    <text evidence="12">The sequence shown here is derived from an EMBL/GenBank/DDBJ whole genome shotgun (WGS) entry which is preliminary data.</text>
</comment>
<evidence type="ECO:0000313" key="12">
    <source>
        <dbReference type="EMBL" id="KAL3632353.1"/>
    </source>
</evidence>
<keyword evidence="4" id="KW-0017">Alkaloid metabolism</keyword>
<evidence type="ECO:0000256" key="7">
    <source>
        <dbReference type="ARBA" id="ARBA00022827"/>
    </source>
</evidence>
<feature type="signal peptide" evidence="10">
    <location>
        <begin position="1"/>
        <end position="21"/>
    </location>
</feature>
<keyword evidence="5" id="KW-0285">Flavoprotein</keyword>
<evidence type="ECO:0000259" key="11">
    <source>
        <dbReference type="PROSITE" id="PS51387"/>
    </source>
</evidence>
<evidence type="ECO:0000256" key="10">
    <source>
        <dbReference type="SAM" id="SignalP"/>
    </source>
</evidence>
<dbReference type="PANTHER" id="PTHR32448">
    <property type="entry name" value="OS08G0158400 PROTEIN"/>
    <property type="match status" value="1"/>
</dbReference>
<comment type="similarity">
    <text evidence="3">Belongs to the oxygen-dependent FAD-linked oxidoreductase family.</text>
</comment>
<comment type="pathway">
    <text evidence="2">Alkaloid biosynthesis.</text>
</comment>
<keyword evidence="13" id="KW-1185">Reference proteome</keyword>
<dbReference type="InterPro" id="IPR016167">
    <property type="entry name" value="FAD-bd_PCMH_sub1"/>
</dbReference>
<keyword evidence="6 10" id="KW-0732">Signal</keyword>